<dbReference type="RefSeq" id="WP_046310407.1">
    <property type="nucleotide sequence ID" value="NZ_CBCSCY010000031.1"/>
</dbReference>
<proteinExistence type="predicted"/>
<dbReference type="KEGG" id="pko:PKOR_09685"/>
<accession>A0A0E3UWE7</accession>
<organism evidence="1 2">
    <name type="scientific">Pontibacter korlensis</name>
    <dbReference type="NCBI Taxonomy" id="400092"/>
    <lineage>
        <taxon>Bacteria</taxon>
        <taxon>Pseudomonadati</taxon>
        <taxon>Bacteroidota</taxon>
        <taxon>Cytophagia</taxon>
        <taxon>Cytophagales</taxon>
        <taxon>Hymenobacteraceae</taxon>
        <taxon>Pontibacter</taxon>
    </lineage>
</organism>
<protein>
    <submittedName>
        <fullName evidence="1">Uncharacterized protein</fullName>
    </submittedName>
</protein>
<dbReference type="STRING" id="400092.PKOR_09685"/>
<sequence>MQQIIQQAFDRLIGQPLTKTTRTETIQYFHFGHTHYTTPQGLVLDVGEMTLAVDCPWQLQHAEGYIIKHSEVYIRKREEGLPNPVWNWKEPGSNMLDQRMMALVNDNPNLIVERVEQQDSWGLMLYFSDGTFLSVMPDPMSAASEYWQLFSNTGDGLRIGAGEQGII</sequence>
<dbReference type="Proteomes" id="UP000033109">
    <property type="component" value="Chromosome"/>
</dbReference>
<evidence type="ECO:0000313" key="2">
    <source>
        <dbReference type="Proteomes" id="UP000033109"/>
    </source>
</evidence>
<evidence type="ECO:0000313" key="1">
    <source>
        <dbReference type="EMBL" id="AKD03342.1"/>
    </source>
</evidence>
<reference evidence="1 2" key="1">
    <citation type="journal article" date="2015" name="Sci. Rep.">
        <title>Unraveling adaptation of Pontibacter korlensis to radiation and infertility in desert through complete genome and comparative transcriptomic analysis.</title>
        <authorList>
            <person name="Dai J."/>
            <person name="Dai W."/>
            <person name="Qiu C."/>
            <person name="Yang Z."/>
            <person name="Zhang Y."/>
            <person name="Zhou M."/>
            <person name="Zhang L."/>
            <person name="Fang C."/>
            <person name="Gao Q."/>
            <person name="Yang Q."/>
            <person name="Li X."/>
            <person name="Wang Z."/>
            <person name="Wang Z."/>
            <person name="Jia Z."/>
            <person name="Chen X."/>
        </authorList>
    </citation>
    <scope>NUCLEOTIDE SEQUENCE [LARGE SCALE GENOMIC DNA]</scope>
    <source>
        <strain evidence="1 2">X14-1T</strain>
    </source>
</reference>
<dbReference type="EMBL" id="CP009621">
    <property type="protein sequence ID" value="AKD03342.1"/>
    <property type="molecule type" value="Genomic_DNA"/>
</dbReference>
<dbReference type="OrthoDB" id="850573at2"/>
<name>A0A0E3UWE7_9BACT</name>
<dbReference type="HOGENOM" id="CLU_1593067_0_0_10"/>
<dbReference type="AlphaFoldDB" id="A0A0E3UWE7"/>
<keyword evidence="2" id="KW-1185">Reference proteome</keyword>
<gene>
    <name evidence="1" type="ORF">PKOR_09685</name>
</gene>
<dbReference type="PATRIC" id="fig|400092.3.peg.2127"/>